<evidence type="ECO:0000313" key="4">
    <source>
        <dbReference type="EMBL" id="MSA90213.1"/>
    </source>
</evidence>
<dbReference type="GeneID" id="42456757"/>
<dbReference type="OrthoDB" id="9811174at2"/>
<evidence type="ECO:0000313" key="6">
    <source>
        <dbReference type="Proteomes" id="UP000433575"/>
    </source>
</evidence>
<comment type="caution">
    <text evidence="4">The sequence shown here is derived from an EMBL/GenBank/DDBJ whole genome shotgun (WGS) entry which is preliminary data.</text>
</comment>
<accession>A0A6N7S8K5</accession>
<dbReference type="InterPro" id="IPR047057">
    <property type="entry name" value="MerR_fam"/>
</dbReference>
<feature type="domain" description="HTH merR-type" evidence="3">
    <location>
        <begin position="1"/>
        <end position="69"/>
    </location>
</feature>
<dbReference type="GO" id="GO:0003700">
    <property type="term" value="F:DNA-binding transcription factor activity"/>
    <property type="evidence" value="ECO:0007669"/>
    <property type="project" value="InterPro"/>
</dbReference>
<dbReference type="PANTHER" id="PTHR30204">
    <property type="entry name" value="REDOX-CYCLING DRUG-SENSING TRANSCRIPTIONAL ACTIVATOR SOXR"/>
    <property type="match status" value="1"/>
</dbReference>
<keyword evidence="1" id="KW-0238">DNA-binding</keyword>
<dbReference type="InterPro" id="IPR009061">
    <property type="entry name" value="DNA-bd_dom_put_sf"/>
</dbReference>
<dbReference type="Gene3D" id="1.10.1660.10">
    <property type="match status" value="1"/>
</dbReference>
<proteinExistence type="predicted"/>
<organism evidence="4 6">
    <name type="scientific">Holdemania massiliensis</name>
    <dbReference type="NCBI Taxonomy" id="1468449"/>
    <lineage>
        <taxon>Bacteria</taxon>
        <taxon>Bacillati</taxon>
        <taxon>Bacillota</taxon>
        <taxon>Erysipelotrichia</taxon>
        <taxon>Erysipelotrichales</taxon>
        <taxon>Erysipelotrichaceae</taxon>
        <taxon>Holdemania</taxon>
    </lineage>
</organism>
<sequence>MNIAEVSKKYNLTQDTLRYYERVGLLPKVNRTASGIRDYTEEDCRWVEFIKCMRQAGLPIEVLIEYVALFQKGDETIEARKRLLIEQREQLIERLDEMNKTLERLNYKIAAYERNAECHP</sequence>
<dbReference type="SMART" id="SM00422">
    <property type="entry name" value="HTH_MERR"/>
    <property type="match status" value="1"/>
</dbReference>
<feature type="coiled-coil region" evidence="2">
    <location>
        <begin position="81"/>
        <end position="115"/>
    </location>
</feature>
<dbReference type="CDD" id="cd01109">
    <property type="entry name" value="HTH_YyaN"/>
    <property type="match status" value="1"/>
</dbReference>
<dbReference type="EMBL" id="WKPJ01000022">
    <property type="protein sequence ID" value="MSA90213.1"/>
    <property type="molecule type" value="Genomic_DNA"/>
</dbReference>
<dbReference type="Proteomes" id="UP000433575">
    <property type="component" value="Unassembled WGS sequence"/>
</dbReference>
<evidence type="ECO:0000256" key="1">
    <source>
        <dbReference type="ARBA" id="ARBA00023125"/>
    </source>
</evidence>
<dbReference type="AlphaFoldDB" id="A0A6N7S8K5"/>
<dbReference type="SUPFAM" id="SSF46955">
    <property type="entry name" value="Putative DNA-binding domain"/>
    <property type="match status" value="1"/>
</dbReference>
<dbReference type="PRINTS" id="PR00040">
    <property type="entry name" value="HTHMERR"/>
</dbReference>
<evidence type="ECO:0000256" key="2">
    <source>
        <dbReference type="SAM" id="Coils"/>
    </source>
</evidence>
<dbReference type="Pfam" id="PF13411">
    <property type="entry name" value="MerR_1"/>
    <property type="match status" value="1"/>
</dbReference>
<name>A0A6N7S8K5_9FIRM</name>
<dbReference type="InterPro" id="IPR000551">
    <property type="entry name" value="MerR-type_HTH_dom"/>
</dbReference>
<dbReference type="PANTHER" id="PTHR30204:SF98">
    <property type="entry name" value="HTH-TYPE TRANSCRIPTIONAL REGULATOR ADHR"/>
    <property type="match status" value="1"/>
</dbReference>
<dbReference type="Proteomes" id="UP000480929">
    <property type="component" value="Unassembled WGS sequence"/>
</dbReference>
<protein>
    <submittedName>
        <fullName evidence="4">MerR family transcriptional regulator</fullName>
    </submittedName>
</protein>
<reference evidence="6 7" key="1">
    <citation type="journal article" date="2019" name="Nat. Med.">
        <title>A library of human gut bacterial isolates paired with longitudinal multiomics data enables mechanistic microbiome research.</title>
        <authorList>
            <person name="Poyet M."/>
            <person name="Groussin M."/>
            <person name="Gibbons S.M."/>
            <person name="Avila-Pacheco J."/>
            <person name="Jiang X."/>
            <person name="Kearney S.M."/>
            <person name="Perrotta A.R."/>
            <person name="Berdy B."/>
            <person name="Zhao S."/>
            <person name="Lieberman T.D."/>
            <person name="Swanson P.K."/>
            <person name="Smith M."/>
            <person name="Roesemann S."/>
            <person name="Alexander J.E."/>
            <person name="Rich S.A."/>
            <person name="Livny J."/>
            <person name="Vlamakis H."/>
            <person name="Clish C."/>
            <person name="Bullock K."/>
            <person name="Deik A."/>
            <person name="Scott J."/>
            <person name="Pierce K.A."/>
            <person name="Xavier R.J."/>
            <person name="Alm E.J."/>
        </authorList>
    </citation>
    <scope>NUCLEOTIDE SEQUENCE [LARGE SCALE GENOMIC DNA]</scope>
    <source>
        <strain evidence="4 6">BIOML-A4</strain>
        <strain evidence="5 7">BIOML-A5</strain>
    </source>
</reference>
<gene>
    <name evidence="5" type="ORF">GKD88_12515</name>
    <name evidence="4" type="ORF">GKE08_12845</name>
</gene>
<dbReference type="PROSITE" id="PS50937">
    <property type="entry name" value="HTH_MERR_2"/>
    <property type="match status" value="1"/>
</dbReference>
<dbReference type="RefSeq" id="WP_020224934.1">
    <property type="nucleotide sequence ID" value="NZ_AP031450.1"/>
</dbReference>
<keyword evidence="2" id="KW-0175">Coiled coil</keyword>
<dbReference type="GO" id="GO:0003677">
    <property type="term" value="F:DNA binding"/>
    <property type="evidence" value="ECO:0007669"/>
    <property type="project" value="UniProtKB-KW"/>
</dbReference>
<dbReference type="EMBL" id="WKPI01000024">
    <property type="protein sequence ID" value="MSC33943.1"/>
    <property type="molecule type" value="Genomic_DNA"/>
</dbReference>
<keyword evidence="7" id="KW-1185">Reference proteome</keyword>
<evidence type="ECO:0000313" key="7">
    <source>
        <dbReference type="Proteomes" id="UP000480929"/>
    </source>
</evidence>
<evidence type="ECO:0000259" key="3">
    <source>
        <dbReference type="PROSITE" id="PS50937"/>
    </source>
</evidence>
<evidence type="ECO:0000313" key="5">
    <source>
        <dbReference type="EMBL" id="MSC33943.1"/>
    </source>
</evidence>